<evidence type="ECO:0000256" key="1">
    <source>
        <dbReference type="ARBA" id="ARBA00010641"/>
    </source>
</evidence>
<feature type="compositionally biased region" description="Basic and acidic residues" evidence="6">
    <location>
        <begin position="154"/>
        <end position="172"/>
    </location>
</feature>
<dbReference type="InterPro" id="IPR013324">
    <property type="entry name" value="RNA_pol_sigma_r3/r4-like"/>
</dbReference>
<dbReference type="NCBIfam" id="TIGR02937">
    <property type="entry name" value="sigma70-ECF"/>
    <property type="match status" value="1"/>
</dbReference>
<dbReference type="InterPro" id="IPR039425">
    <property type="entry name" value="RNA_pol_sigma-70-like"/>
</dbReference>
<feature type="non-terminal residue" evidence="8">
    <location>
        <position position="330"/>
    </location>
</feature>
<gene>
    <name evidence="8" type="ORF">GB864_16715</name>
</gene>
<comment type="similarity">
    <text evidence="1">Belongs to the sigma-70 factor family. ECF subfamily.</text>
</comment>
<dbReference type="InterPro" id="IPR041916">
    <property type="entry name" value="Anti_sigma_zinc_sf"/>
</dbReference>
<feature type="region of interest" description="Disordered" evidence="6">
    <location>
        <begin position="152"/>
        <end position="176"/>
    </location>
</feature>
<evidence type="ECO:0000256" key="3">
    <source>
        <dbReference type="ARBA" id="ARBA00023082"/>
    </source>
</evidence>
<dbReference type="Gene3D" id="1.10.10.1320">
    <property type="entry name" value="Anti-sigma factor, zinc-finger domain"/>
    <property type="match status" value="1"/>
</dbReference>
<dbReference type="Gene3D" id="1.10.1740.10">
    <property type="match status" value="1"/>
</dbReference>
<reference evidence="8 9" key="1">
    <citation type="submission" date="2019-12" db="EMBL/GenBank/DDBJ databases">
        <authorList>
            <person name="Kim Y.S."/>
        </authorList>
    </citation>
    <scope>NUCLEOTIDE SEQUENCE [LARGE SCALE GENOMIC DNA]</scope>
    <source>
        <strain evidence="8 9">MMS17-SY077</strain>
    </source>
</reference>
<dbReference type="Pfam" id="PF13490">
    <property type="entry name" value="zf-HC2"/>
    <property type="match status" value="1"/>
</dbReference>
<dbReference type="PANTHER" id="PTHR43133">
    <property type="entry name" value="RNA POLYMERASE ECF-TYPE SIGMA FACTO"/>
    <property type="match status" value="1"/>
</dbReference>
<dbReference type="AlphaFoldDB" id="A0A6I4P865"/>
<evidence type="ECO:0000313" key="8">
    <source>
        <dbReference type="EMBL" id="MWC00185.1"/>
    </source>
</evidence>
<feature type="region of interest" description="Disordered" evidence="6">
    <location>
        <begin position="37"/>
        <end position="75"/>
    </location>
</feature>
<proteinExistence type="inferred from homology"/>
<evidence type="ECO:0000259" key="7">
    <source>
        <dbReference type="Pfam" id="PF13490"/>
    </source>
</evidence>
<name>A0A6I4P865_9MICO</name>
<evidence type="ECO:0000313" key="9">
    <source>
        <dbReference type="Proteomes" id="UP000438182"/>
    </source>
</evidence>
<feature type="domain" description="Putative zinc-finger" evidence="7">
    <location>
        <begin position="253"/>
        <end position="284"/>
    </location>
</feature>
<evidence type="ECO:0000256" key="4">
    <source>
        <dbReference type="ARBA" id="ARBA00023125"/>
    </source>
</evidence>
<dbReference type="GO" id="GO:0016987">
    <property type="term" value="F:sigma factor activity"/>
    <property type="evidence" value="ECO:0007669"/>
    <property type="project" value="UniProtKB-KW"/>
</dbReference>
<dbReference type="SUPFAM" id="SSF88659">
    <property type="entry name" value="Sigma3 and sigma4 domains of RNA polymerase sigma factors"/>
    <property type="match status" value="1"/>
</dbReference>
<dbReference type="InterPro" id="IPR027383">
    <property type="entry name" value="Znf_put"/>
</dbReference>
<keyword evidence="5" id="KW-0804">Transcription</keyword>
<dbReference type="InterPro" id="IPR014284">
    <property type="entry name" value="RNA_pol_sigma-70_dom"/>
</dbReference>
<organism evidence="8 9">
    <name type="scientific">Agromyces seonyuensis</name>
    <dbReference type="NCBI Taxonomy" id="2662446"/>
    <lineage>
        <taxon>Bacteria</taxon>
        <taxon>Bacillati</taxon>
        <taxon>Actinomycetota</taxon>
        <taxon>Actinomycetes</taxon>
        <taxon>Micrococcales</taxon>
        <taxon>Microbacteriaceae</taxon>
        <taxon>Agromyces</taxon>
    </lineage>
</organism>
<dbReference type="PANTHER" id="PTHR43133:SF8">
    <property type="entry name" value="RNA POLYMERASE SIGMA FACTOR HI_1459-RELATED"/>
    <property type="match status" value="1"/>
</dbReference>
<keyword evidence="3" id="KW-0731">Sigma factor</keyword>
<keyword evidence="4" id="KW-0238">DNA-binding</keyword>
<dbReference type="GO" id="GO:0006352">
    <property type="term" value="P:DNA-templated transcription initiation"/>
    <property type="evidence" value="ECO:0007669"/>
    <property type="project" value="InterPro"/>
</dbReference>
<dbReference type="Proteomes" id="UP000438182">
    <property type="component" value="Unassembled WGS sequence"/>
</dbReference>
<evidence type="ECO:0000256" key="2">
    <source>
        <dbReference type="ARBA" id="ARBA00023015"/>
    </source>
</evidence>
<dbReference type="EMBL" id="WSTA01000109">
    <property type="protein sequence ID" value="MWC00185.1"/>
    <property type="molecule type" value="Genomic_DNA"/>
</dbReference>
<accession>A0A6I4P865</accession>
<sequence length="330" mass="36047">MTRFRRNSSKRSSVRIVHALASVENGRPARPKCGILEVPEPGEPVSPEHCPPVHPEPDPGGRRMAPRAAHERTDRDLLHRSRRGDRDAYAELWRRHATSGLTVARGLGAADPDDLVAEAFANIYRLVLDGKGPRESFRAYLFTTIRNLAAAAGRADRESPDDQLDERAHPDSEEAAVELGHDLRTAQAAFHALAPRWQEIIWYTEVEGMTPQQIAPRIGRSANTTAALAYRAREALRQAWIGAHIQPADDPDCRWTRERLGAWLREKLGVRDRTKVERHVDGCRMCALAVVEARAAVLRLDALTPPVALGLAVIGTAGAAAAAGAAGTLG</sequence>
<dbReference type="SUPFAM" id="SSF88946">
    <property type="entry name" value="Sigma2 domain of RNA polymerase sigma factors"/>
    <property type="match status" value="1"/>
</dbReference>
<dbReference type="InterPro" id="IPR036388">
    <property type="entry name" value="WH-like_DNA-bd_sf"/>
</dbReference>
<dbReference type="Gene3D" id="1.10.10.10">
    <property type="entry name" value="Winged helix-like DNA-binding domain superfamily/Winged helix DNA-binding domain"/>
    <property type="match status" value="1"/>
</dbReference>
<comment type="caution">
    <text evidence="8">The sequence shown here is derived from an EMBL/GenBank/DDBJ whole genome shotgun (WGS) entry which is preliminary data.</text>
</comment>
<feature type="compositionally biased region" description="Pro residues" evidence="6">
    <location>
        <begin position="41"/>
        <end position="54"/>
    </location>
</feature>
<dbReference type="GO" id="GO:0003677">
    <property type="term" value="F:DNA binding"/>
    <property type="evidence" value="ECO:0007669"/>
    <property type="project" value="UniProtKB-KW"/>
</dbReference>
<evidence type="ECO:0000256" key="6">
    <source>
        <dbReference type="SAM" id="MobiDB-lite"/>
    </source>
</evidence>
<dbReference type="InterPro" id="IPR013325">
    <property type="entry name" value="RNA_pol_sigma_r2"/>
</dbReference>
<keyword evidence="9" id="KW-1185">Reference proteome</keyword>
<protein>
    <submittedName>
        <fullName evidence="8">Sigma-70 family RNA polymerase sigma factor</fullName>
    </submittedName>
</protein>
<keyword evidence="2" id="KW-0805">Transcription regulation</keyword>
<evidence type="ECO:0000256" key="5">
    <source>
        <dbReference type="ARBA" id="ARBA00023163"/>
    </source>
</evidence>